<evidence type="ECO:0000256" key="2">
    <source>
        <dbReference type="SAM" id="Phobius"/>
    </source>
</evidence>
<gene>
    <name evidence="3" type="ORF">EDC45_1543</name>
</gene>
<reference evidence="3 4" key="1">
    <citation type="submission" date="2019-03" db="EMBL/GenBank/DDBJ databases">
        <title>Genomic Encyclopedia of Type Strains, Phase IV (KMG-IV): sequencing the most valuable type-strain genomes for metagenomic binning, comparative biology and taxonomic classification.</title>
        <authorList>
            <person name="Goeker M."/>
        </authorList>
    </citation>
    <scope>NUCLEOTIDE SEQUENCE [LARGE SCALE GENOMIC DNA]</scope>
    <source>
        <strain evidence="3 4">DSM 28403</strain>
    </source>
</reference>
<keyword evidence="1" id="KW-0997">Cell inner membrane</keyword>
<name>A0A4R6VAH0_9PAST</name>
<proteinExistence type="predicted"/>
<keyword evidence="1" id="KW-1003">Cell membrane</keyword>
<dbReference type="AlphaFoldDB" id="A0A4R6VAH0"/>
<evidence type="ECO:0000256" key="1">
    <source>
        <dbReference type="PIRNR" id="PIRNR016789"/>
    </source>
</evidence>
<keyword evidence="2" id="KW-1133">Transmembrane helix</keyword>
<dbReference type="PANTHER" id="PTHR35813:SF1">
    <property type="entry name" value="INNER MEMBRANE PROTEIN YBAN"/>
    <property type="match status" value="1"/>
</dbReference>
<sequence length="120" mass="13611">MKIIYILCGIICLGLGILGVILPGLPATPFLLATLYFFSKSSPRLHHWFTQTGLYRNHLQSFSEQRALSKKAKTYILTIATTVLLIGFYFTPGVIGKSLIAAVLLIKYWVFLYWIKTVRE</sequence>
<keyword evidence="4" id="KW-1185">Reference proteome</keyword>
<dbReference type="InterPro" id="IPR007401">
    <property type="entry name" value="DUF454"/>
</dbReference>
<feature type="transmembrane region" description="Helical" evidence="2">
    <location>
        <begin position="98"/>
        <end position="115"/>
    </location>
</feature>
<organism evidence="3 4">
    <name type="scientific">Mesocricetibacter intestinalis</name>
    <dbReference type="NCBI Taxonomy" id="1521930"/>
    <lineage>
        <taxon>Bacteria</taxon>
        <taxon>Pseudomonadati</taxon>
        <taxon>Pseudomonadota</taxon>
        <taxon>Gammaproteobacteria</taxon>
        <taxon>Pasteurellales</taxon>
        <taxon>Pasteurellaceae</taxon>
        <taxon>Mesocricetibacter</taxon>
    </lineage>
</organism>
<feature type="transmembrane region" description="Helical" evidence="2">
    <location>
        <begin position="74"/>
        <end position="92"/>
    </location>
</feature>
<protein>
    <recommendedName>
        <fullName evidence="1">Inner membrane protein</fullName>
    </recommendedName>
</protein>
<comment type="caution">
    <text evidence="3">The sequence shown here is derived from an EMBL/GenBank/DDBJ whole genome shotgun (WGS) entry which is preliminary data.</text>
</comment>
<dbReference type="OrthoDB" id="5690292at2"/>
<dbReference type="EMBL" id="SNYQ01000006">
    <property type="protein sequence ID" value="TDQ57150.1"/>
    <property type="molecule type" value="Genomic_DNA"/>
</dbReference>
<dbReference type="GO" id="GO:0005886">
    <property type="term" value="C:plasma membrane"/>
    <property type="evidence" value="ECO:0007669"/>
    <property type="project" value="UniProtKB-SubCell"/>
</dbReference>
<dbReference type="Proteomes" id="UP000295657">
    <property type="component" value="Unassembled WGS sequence"/>
</dbReference>
<feature type="transmembrane region" description="Helical" evidence="2">
    <location>
        <begin position="6"/>
        <end position="38"/>
    </location>
</feature>
<accession>A0A4R6VAH0</accession>
<comment type="subcellular location">
    <subcellularLocation>
        <location evidence="1">Cell inner membrane</location>
        <topology evidence="1">Multi-pass membrane protein</topology>
    </subcellularLocation>
</comment>
<dbReference type="Pfam" id="PF04304">
    <property type="entry name" value="DUF454"/>
    <property type="match status" value="1"/>
</dbReference>
<keyword evidence="1 2" id="KW-0472">Membrane</keyword>
<evidence type="ECO:0000313" key="3">
    <source>
        <dbReference type="EMBL" id="TDQ57150.1"/>
    </source>
</evidence>
<dbReference type="RefSeq" id="WP_133545113.1">
    <property type="nucleotide sequence ID" value="NZ_SNYQ01000006.1"/>
</dbReference>
<evidence type="ECO:0000313" key="4">
    <source>
        <dbReference type="Proteomes" id="UP000295657"/>
    </source>
</evidence>
<dbReference type="PIRSF" id="PIRSF016789">
    <property type="entry name" value="DUF454"/>
    <property type="match status" value="1"/>
</dbReference>
<keyword evidence="2" id="KW-0812">Transmembrane</keyword>
<dbReference type="PANTHER" id="PTHR35813">
    <property type="entry name" value="INNER MEMBRANE PROTEIN YBAN"/>
    <property type="match status" value="1"/>
</dbReference>